<dbReference type="PANTHER" id="PTHR47027:SF20">
    <property type="entry name" value="REVERSE TRANSCRIPTASE-LIKE PROTEIN WITH RNA-DIRECTED DNA POLYMERASE DOMAIN"/>
    <property type="match status" value="1"/>
</dbReference>
<dbReference type="Proteomes" id="UP000626109">
    <property type="component" value="Unassembled WGS sequence"/>
</dbReference>
<organism evidence="1 2">
    <name type="scientific">Polarella glacialis</name>
    <name type="common">Dinoflagellate</name>
    <dbReference type="NCBI Taxonomy" id="89957"/>
    <lineage>
        <taxon>Eukaryota</taxon>
        <taxon>Sar</taxon>
        <taxon>Alveolata</taxon>
        <taxon>Dinophyceae</taxon>
        <taxon>Suessiales</taxon>
        <taxon>Suessiaceae</taxon>
        <taxon>Polarella</taxon>
    </lineage>
</organism>
<name>A0A813KC05_POLGL</name>
<accession>A0A813KC05</accession>
<sequence>MNIIGDVGAQYGLAFNWSKLEAMPVRCNVILPTPQGGTVKLKEGIVYLGSLLSNDGSIGGELGRRIGNASCDFRVLCKVWSHAAINKQRKLEIFNACVVSKLMCCIHTAWLNVAERRRLDAFQNKCLRKVMGVKHSFYSRVTNQSILQQAGSQKLSVILLKRQLQLLHHIALKPEGDILRNSVFQPNTFAVREPTGPKPRGRPRNTWAKEVLKHAISAAGGQQALAQLWHASKATWRNTIKIYCDSVDF</sequence>
<dbReference type="AlphaFoldDB" id="A0A813KC05"/>
<dbReference type="PANTHER" id="PTHR47027">
    <property type="entry name" value="REVERSE TRANSCRIPTASE DOMAIN-CONTAINING PROTEIN"/>
    <property type="match status" value="1"/>
</dbReference>
<evidence type="ECO:0000313" key="2">
    <source>
        <dbReference type="Proteomes" id="UP000626109"/>
    </source>
</evidence>
<evidence type="ECO:0008006" key="3">
    <source>
        <dbReference type="Google" id="ProtNLM"/>
    </source>
</evidence>
<protein>
    <recommendedName>
        <fullName evidence="3">RNA-directed DNA polymerase</fullName>
    </recommendedName>
</protein>
<comment type="caution">
    <text evidence="1">The sequence shown here is derived from an EMBL/GenBank/DDBJ whole genome shotgun (WGS) entry which is preliminary data.</text>
</comment>
<dbReference type="EMBL" id="CAJNNW010029453">
    <property type="protein sequence ID" value="CAE8700299.1"/>
    <property type="molecule type" value="Genomic_DNA"/>
</dbReference>
<gene>
    <name evidence="1" type="ORF">PGLA2088_LOCUS31548</name>
</gene>
<reference evidence="1" key="1">
    <citation type="submission" date="2021-02" db="EMBL/GenBank/DDBJ databases">
        <authorList>
            <person name="Dougan E. K."/>
            <person name="Rhodes N."/>
            <person name="Thang M."/>
            <person name="Chan C."/>
        </authorList>
    </citation>
    <scope>NUCLEOTIDE SEQUENCE</scope>
</reference>
<evidence type="ECO:0000313" key="1">
    <source>
        <dbReference type="EMBL" id="CAE8700299.1"/>
    </source>
</evidence>
<proteinExistence type="predicted"/>